<accession>A0ABW5P3S3</accession>
<sequence>MTRWLCGQGGGEAQFTTVRGLRTHAWVQGSGPPVVIVPGLGCASWMYSRVARELARKRTVYAYDPPGHGLSRGHGLGTRTTIPDLTDHLAAWLVANGLTGAPLLGHSLGGEVIFDLAARYPRLVGPLIACAPTGVPENPSVLEQLARLVRDMPRERPQLILRGLPAYLRCGVPRMLALAHAQSRHSVKACLPLIHVPTLLLDGLSDPVIQTWTVVEIRRTIRDSTIREVRGGTHALTDSHPRAVARYTLDFLEAVES</sequence>
<dbReference type="InterPro" id="IPR029058">
    <property type="entry name" value="AB_hydrolase_fold"/>
</dbReference>
<protein>
    <submittedName>
        <fullName evidence="2">Alpha/beta fold hydrolase</fullName>
    </submittedName>
</protein>
<gene>
    <name evidence="2" type="ORF">ACFSR9_05445</name>
</gene>
<reference evidence="3" key="1">
    <citation type="journal article" date="2019" name="Int. J. Syst. Evol. Microbiol.">
        <title>The Global Catalogue of Microorganisms (GCM) 10K type strain sequencing project: providing services to taxonomists for standard genome sequencing and annotation.</title>
        <authorList>
            <consortium name="The Broad Institute Genomics Platform"/>
            <consortium name="The Broad Institute Genome Sequencing Center for Infectious Disease"/>
            <person name="Wu L."/>
            <person name="Ma J."/>
        </authorList>
    </citation>
    <scope>NUCLEOTIDE SEQUENCE [LARGE SCALE GENOMIC DNA]</scope>
    <source>
        <strain evidence="3">KCTC 33842</strain>
    </source>
</reference>
<keyword evidence="3" id="KW-1185">Reference proteome</keyword>
<proteinExistence type="predicted"/>
<dbReference type="PANTHER" id="PTHR43194">
    <property type="entry name" value="HYDROLASE ALPHA/BETA FOLD FAMILY"/>
    <property type="match status" value="1"/>
</dbReference>
<organism evidence="2 3">
    <name type="scientific">Deinococcus taklimakanensis</name>
    <dbReference type="NCBI Taxonomy" id="536443"/>
    <lineage>
        <taxon>Bacteria</taxon>
        <taxon>Thermotogati</taxon>
        <taxon>Deinococcota</taxon>
        <taxon>Deinococci</taxon>
        <taxon>Deinococcales</taxon>
        <taxon>Deinococcaceae</taxon>
        <taxon>Deinococcus</taxon>
    </lineage>
</organism>
<dbReference type="EMBL" id="JBHUMK010000021">
    <property type="protein sequence ID" value="MFD2608887.1"/>
    <property type="molecule type" value="Genomic_DNA"/>
</dbReference>
<dbReference type="Proteomes" id="UP001597475">
    <property type="component" value="Unassembled WGS sequence"/>
</dbReference>
<dbReference type="PANTHER" id="PTHR43194:SF5">
    <property type="entry name" value="PIMELOYL-[ACYL-CARRIER PROTEIN] METHYL ESTER ESTERASE"/>
    <property type="match status" value="1"/>
</dbReference>
<dbReference type="SUPFAM" id="SSF53474">
    <property type="entry name" value="alpha/beta-Hydrolases"/>
    <property type="match status" value="1"/>
</dbReference>
<keyword evidence="2" id="KW-0378">Hydrolase</keyword>
<dbReference type="InterPro" id="IPR000073">
    <property type="entry name" value="AB_hydrolase_1"/>
</dbReference>
<dbReference type="Gene3D" id="3.40.50.1820">
    <property type="entry name" value="alpha/beta hydrolase"/>
    <property type="match status" value="1"/>
</dbReference>
<dbReference type="InterPro" id="IPR050228">
    <property type="entry name" value="Carboxylesterase_BioH"/>
</dbReference>
<evidence type="ECO:0000313" key="3">
    <source>
        <dbReference type="Proteomes" id="UP001597475"/>
    </source>
</evidence>
<evidence type="ECO:0000313" key="2">
    <source>
        <dbReference type="EMBL" id="MFD2608887.1"/>
    </source>
</evidence>
<evidence type="ECO:0000259" key="1">
    <source>
        <dbReference type="Pfam" id="PF12697"/>
    </source>
</evidence>
<comment type="caution">
    <text evidence="2">The sequence shown here is derived from an EMBL/GenBank/DDBJ whole genome shotgun (WGS) entry which is preliminary data.</text>
</comment>
<name>A0ABW5P3S3_9DEIO</name>
<feature type="domain" description="AB hydrolase-1" evidence="1">
    <location>
        <begin position="34"/>
        <end position="246"/>
    </location>
</feature>
<dbReference type="Pfam" id="PF12697">
    <property type="entry name" value="Abhydrolase_6"/>
    <property type="match status" value="1"/>
</dbReference>
<dbReference type="RefSeq" id="WP_386843812.1">
    <property type="nucleotide sequence ID" value="NZ_JBHUMK010000021.1"/>
</dbReference>
<dbReference type="GO" id="GO:0016787">
    <property type="term" value="F:hydrolase activity"/>
    <property type="evidence" value="ECO:0007669"/>
    <property type="project" value="UniProtKB-KW"/>
</dbReference>